<dbReference type="InterPro" id="IPR052034">
    <property type="entry name" value="NasD-like"/>
</dbReference>
<accession>A0A2S3ZD13</accession>
<evidence type="ECO:0000256" key="2">
    <source>
        <dbReference type="ARBA" id="ARBA00001966"/>
    </source>
</evidence>
<dbReference type="InterPro" id="IPR007419">
    <property type="entry name" value="BFD-like_2Fe2S-bd_dom"/>
</dbReference>
<keyword evidence="8" id="KW-0408">Iron</keyword>
<dbReference type="GO" id="GO:0051536">
    <property type="term" value="F:iron-sulfur cluster binding"/>
    <property type="evidence" value="ECO:0007669"/>
    <property type="project" value="UniProtKB-KW"/>
</dbReference>
<dbReference type="Gene3D" id="3.50.50.60">
    <property type="entry name" value="FAD/NAD(P)-binding domain"/>
    <property type="match status" value="4"/>
</dbReference>
<comment type="similarity">
    <text evidence="4">Belongs to the nitrite and sulfite reductase 4Fe-4S domain family.</text>
</comment>
<dbReference type="Gene3D" id="1.10.10.1100">
    <property type="entry name" value="BFD-like [2Fe-2S]-binding domain"/>
    <property type="match status" value="1"/>
</dbReference>
<evidence type="ECO:0000256" key="5">
    <source>
        <dbReference type="ARBA" id="ARBA00022617"/>
    </source>
</evidence>
<dbReference type="Pfam" id="PF04324">
    <property type="entry name" value="Fer2_BFD"/>
    <property type="match status" value="1"/>
</dbReference>
<dbReference type="PANTHER" id="PTHR43809">
    <property type="entry name" value="NITRITE REDUCTASE (NADH) LARGE SUBUNIT"/>
    <property type="match status" value="1"/>
</dbReference>
<evidence type="ECO:0000256" key="9">
    <source>
        <dbReference type="ARBA" id="ARBA00023014"/>
    </source>
</evidence>
<dbReference type="RefSeq" id="WP_103431253.1">
    <property type="nucleotide sequence ID" value="NZ_PPXF01000047.1"/>
</dbReference>
<evidence type="ECO:0000313" key="12">
    <source>
        <dbReference type="EMBL" id="POH64206.1"/>
    </source>
</evidence>
<gene>
    <name evidence="12" type="ORF">C3B59_10215</name>
</gene>
<evidence type="ECO:0000256" key="4">
    <source>
        <dbReference type="ARBA" id="ARBA00010429"/>
    </source>
</evidence>
<feature type="domain" description="FAD/NAD(P)-binding" evidence="11">
    <location>
        <begin position="20"/>
        <end position="337"/>
    </location>
</feature>
<sequence length="593" mass="59987">MPDHTSAELPGSPGPAAPERIVVVGYGPVGARFVDELLPLVEAGLAELTVVGAEEVHAYNRVLLADYAVGRTDRDTLDLTDGSRARAAGARILTGTTVTSVNRTIRTVTLGDGSSVPYDRLVLATGARANVPTLDGVKRVRRGLMKPGADAGGLGAAALDWAGAPLPRGVSALRDLADAATVLAAVQAGQRIVVLGAGVLGMEIALAAAAAGAEVCVVFHGEIPMNRNLDRGGGSVLTRSARRAGVTMVNHARAESVLFHHDDDGVERFEALICADGKQISGDLLLLSCGVGARTELAHLAGLPVSTGILVDESLRSWADAAIHAIGDCAHVAGRPADADSGAAWNGARMAPAGGPSGLIGPGWRQADSLAARFSAEIRAGVAAGRPTLPAAAVAGAVEPAPALAAVPGASVVMLKAEGIDVVAAGDTAADPFDVDAGYNAAGYSDTAHTPGCSSDPAPLAVAHWADPEHGRYVKMVTRGGILTGFVCVGMPRTGAELTLLFERGSELPADRSVLLRFDGPDYDPATAGDAFAPESTVCWCNGVTVEAITTSAQAGNTTVACIGTATRAGTGCGGCKGRIGEVLERFAAQTVA</sequence>
<evidence type="ECO:0000259" key="10">
    <source>
        <dbReference type="Pfam" id="PF04324"/>
    </source>
</evidence>
<dbReference type="GO" id="GO:0046872">
    <property type="term" value="F:metal ion binding"/>
    <property type="evidence" value="ECO:0007669"/>
    <property type="project" value="UniProtKB-KW"/>
</dbReference>
<dbReference type="OrthoDB" id="1145at2"/>
<dbReference type="EMBL" id="PPXF01000047">
    <property type="protein sequence ID" value="POH64206.1"/>
    <property type="molecule type" value="Genomic_DNA"/>
</dbReference>
<dbReference type="PANTHER" id="PTHR43809:SF1">
    <property type="entry name" value="NITRITE REDUCTASE (NADH) LARGE SUBUNIT"/>
    <property type="match status" value="1"/>
</dbReference>
<evidence type="ECO:0000256" key="6">
    <source>
        <dbReference type="ARBA" id="ARBA00022723"/>
    </source>
</evidence>
<dbReference type="SUPFAM" id="SSF51905">
    <property type="entry name" value="FAD/NAD(P)-binding domain"/>
    <property type="match status" value="2"/>
</dbReference>
<keyword evidence="7" id="KW-0560">Oxidoreductase</keyword>
<dbReference type="AlphaFoldDB" id="A0A2S3ZD13"/>
<organism evidence="12 13">
    <name type="scientific">Cryobacterium zongtaii</name>
    <dbReference type="NCBI Taxonomy" id="1259217"/>
    <lineage>
        <taxon>Bacteria</taxon>
        <taxon>Bacillati</taxon>
        <taxon>Actinomycetota</taxon>
        <taxon>Actinomycetes</taxon>
        <taxon>Micrococcales</taxon>
        <taxon>Microbacteriaceae</taxon>
        <taxon>Cryobacterium</taxon>
    </lineage>
</organism>
<reference evidence="12 13" key="1">
    <citation type="submission" date="2018-01" db="EMBL/GenBank/DDBJ databases">
        <title>Cryobacterium sp. nov., from glaciers in China.</title>
        <authorList>
            <person name="Liu Q."/>
            <person name="Xin Y.-H."/>
        </authorList>
    </citation>
    <scope>NUCLEOTIDE SEQUENCE [LARGE SCALE GENOMIC DNA]</scope>
    <source>
        <strain evidence="12 13">TMB1-8</strain>
    </source>
</reference>
<keyword evidence="9" id="KW-0411">Iron-sulfur</keyword>
<dbReference type="InterPro" id="IPR023753">
    <property type="entry name" value="FAD/NAD-binding_dom"/>
</dbReference>
<feature type="domain" description="BFD-like [2Fe-2S]-binding" evidence="10">
    <location>
        <begin position="538"/>
        <end position="585"/>
    </location>
</feature>
<comment type="cofactor">
    <cofactor evidence="2">
        <name>[4Fe-4S] cluster</name>
        <dbReference type="ChEBI" id="CHEBI:49883"/>
    </cofactor>
</comment>
<evidence type="ECO:0000256" key="7">
    <source>
        <dbReference type="ARBA" id="ARBA00023002"/>
    </source>
</evidence>
<evidence type="ECO:0000259" key="11">
    <source>
        <dbReference type="Pfam" id="PF07992"/>
    </source>
</evidence>
<dbReference type="InterPro" id="IPR041854">
    <property type="entry name" value="BFD-like_2Fe2S-bd_dom_sf"/>
</dbReference>
<proteinExistence type="inferred from homology"/>
<name>A0A2S3ZD13_9MICO</name>
<protein>
    <submittedName>
        <fullName evidence="12">NAD(P)/FAD-dependent oxidoreductase</fullName>
    </submittedName>
</protein>
<dbReference type="Proteomes" id="UP000237104">
    <property type="component" value="Unassembled WGS sequence"/>
</dbReference>
<dbReference type="Pfam" id="PF07992">
    <property type="entry name" value="Pyr_redox_2"/>
    <property type="match status" value="1"/>
</dbReference>
<comment type="cofactor">
    <cofactor evidence="1">
        <name>siroheme</name>
        <dbReference type="ChEBI" id="CHEBI:60052"/>
    </cofactor>
</comment>
<evidence type="ECO:0000256" key="8">
    <source>
        <dbReference type="ARBA" id="ARBA00023004"/>
    </source>
</evidence>
<keyword evidence="6" id="KW-0479">Metal-binding</keyword>
<comment type="caution">
    <text evidence="12">The sequence shown here is derived from an EMBL/GenBank/DDBJ whole genome shotgun (WGS) entry which is preliminary data.</text>
</comment>
<dbReference type="PRINTS" id="PR00368">
    <property type="entry name" value="FADPNR"/>
</dbReference>
<dbReference type="GO" id="GO:0016491">
    <property type="term" value="F:oxidoreductase activity"/>
    <property type="evidence" value="ECO:0007669"/>
    <property type="project" value="UniProtKB-KW"/>
</dbReference>
<keyword evidence="5" id="KW-0349">Heme</keyword>
<evidence type="ECO:0000256" key="3">
    <source>
        <dbReference type="ARBA" id="ARBA00005096"/>
    </source>
</evidence>
<dbReference type="InterPro" id="IPR036188">
    <property type="entry name" value="FAD/NAD-bd_sf"/>
</dbReference>
<evidence type="ECO:0000313" key="13">
    <source>
        <dbReference type="Proteomes" id="UP000237104"/>
    </source>
</evidence>
<evidence type="ECO:0000256" key="1">
    <source>
        <dbReference type="ARBA" id="ARBA00001929"/>
    </source>
</evidence>
<comment type="pathway">
    <text evidence="3">Nitrogen metabolism; nitrate reduction (assimilation).</text>
</comment>